<dbReference type="Pfam" id="PF02515">
    <property type="entry name" value="CoA_transf_3"/>
    <property type="match status" value="1"/>
</dbReference>
<dbReference type="InterPro" id="IPR050509">
    <property type="entry name" value="CoA-transferase_III"/>
</dbReference>
<evidence type="ECO:0000313" key="3">
    <source>
        <dbReference type="EMBL" id="VFK00559.1"/>
    </source>
</evidence>
<organism evidence="3">
    <name type="scientific">Candidatus Kentrum sp. LFY</name>
    <dbReference type="NCBI Taxonomy" id="2126342"/>
    <lineage>
        <taxon>Bacteria</taxon>
        <taxon>Pseudomonadati</taxon>
        <taxon>Pseudomonadota</taxon>
        <taxon>Gammaproteobacteria</taxon>
        <taxon>Candidatus Kentrum</taxon>
    </lineage>
</organism>
<dbReference type="AlphaFoldDB" id="A0A450V717"/>
<dbReference type="InterPro" id="IPR044855">
    <property type="entry name" value="CoA-Trfase_III_dom3_sf"/>
</dbReference>
<evidence type="ECO:0000313" key="2">
    <source>
        <dbReference type="EMBL" id="VFJ97967.1"/>
    </source>
</evidence>
<accession>A0A450V717</accession>
<dbReference type="EMBL" id="CAADFH010000119">
    <property type="protein sequence ID" value="VFK00559.1"/>
    <property type="molecule type" value="Genomic_DNA"/>
</dbReference>
<name>A0A450V717_9GAMM</name>
<dbReference type="PANTHER" id="PTHR48228">
    <property type="entry name" value="SUCCINYL-COA--D-CITRAMALATE COA-TRANSFERASE"/>
    <property type="match status" value="1"/>
</dbReference>
<proteinExistence type="predicted"/>
<dbReference type="InterPro" id="IPR003673">
    <property type="entry name" value="CoA-Trfase_fam_III"/>
</dbReference>
<dbReference type="PANTHER" id="PTHR48228:SF6">
    <property type="entry name" value="L-CARNITINE COA-TRANSFERASE"/>
    <property type="match status" value="1"/>
</dbReference>
<keyword evidence="1 3" id="KW-0808">Transferase</keyword>
<protein>
    <submittedName>
        <fullName evidence="3">Succinyl-CoA:(S)-malate CoA-transferase subunit B</fullName>
    </submittedName>
</protein>
<sequence>MLEEKKPQSKPSMPLEGIRVIDVATFIASPYAAGILGEFGAEVLKVEHPLGGDPCRHFGSATKRNGDTLAWLSEARNKKSVTLDLRNKEGAEIFKRLVEKSDVLCENFRPGTLEKWGLGWEVLRKINPGLVMLRVSGYGQTGPYRDRPGFARIAHAVGGLAYLAGMPRETPVTPGSTTLGDYLTGMYGVIGILVALRYKEKTGKGQYIDAALFESVFRVTDELAPAYAKFGTVRERTGAHNQIACPMGHFRTKDDKWVAFACTTDKLFAALSQAMERPELASHALYGEHDQRLAARHEVNEIVSQWCGALTRKEVSDKCLTAGAPYAPLNNVRDIYGNRQFVARRNLVSIDDKDVGETVVVPATVPRLSKTPGQTKWLGPSLGAHTSEVLKDLLSMSDSDIEGLVTRRVI</sequence>
<reference evidence="3" key="1">
    <citation type="submission" date="2019-02" db="EMBL/GenBank/DDBJ databases">
        <authorList>
            <person name="Gruber-Vodicka R. H."/>
            <person name="Seah K. B. B."/>
        </authorList>
    </citation>
    <scope>NUCLEOTIDE SEQUENCE</scope>
    <source>
        <strain evidence="3">BECK_M6</strain>
        <strain evidence="2">BECK_M7</strain>
    </source>
</reference>
<dbReference type="Gene3D" id="3.40.50.10540">
    <property type="entry name" value="Crotonobetainyl-coa:carnitine coa-transferase, domain 1"/>
    <property type="match status" value="1"/>
</dbReference>
<evidence type="ECO:0000256" key="1">
    <source>
        <dbReference type="ARBA" id="ARBA00022679"/>
    </source>
</evidence>
<dbReference type="InterPro" id="IPR023606">
    <property type="entry name" value="CoA-Trfase_III_dom_1_sf"/>
</dbReference>
<gene>
    <name evidence="3" type="ORF">BECKLFY1418A_GA0070994_11194</name>
    <name evidence="2" type="ORF">BECKLFY1418B_GA0070995_11116</name>
</gene>
<dbReference type="SUPFAM" id="SSF89796">
    <property type="entry name" value="CoA-transferase family III (CaiB/BaiF)"/>
    <property type="match status" value="1"/>
</dbReference>
<dbReference type="EMBL" id="CAADFF010000111">
    <property type="protein sequence ID" value="VFJ97967.1"/>
    <property type="molecule type" value="Genomic_DNA"/>
</dbReference>
<dbReference type="Gene3D" id="3.30.1540.10">
    <property type="entry name" value="formyl-coa transferase, domain 3"/>
    <property type="match status" value="1"/>
</dbReference>
<dbReference type="GO" id="GO:0016740">
    <property type="term" value="F:transferase activity"/>
    <property type="evidence" value="ECO:0007669"/>
    <property type="project" value="UniProtKB-KW"/>
</dbReference>